<evidence type="ECO:0000313" key="1">
    <source>
        <dbReference type="EMBL" id="CBI05247.1"/>
    </source>
</evidence>
<accession>E6QDH1</accession>
<organism evidence="1">
    <name type="scientific">mine drainage metagenome</name>
    <dbReference type="NCBI Taxonomy" id="410659"/>
    <lineage>
        <taxon>unclassified sequences</taxon>
        <taxon>metagenomes</taxon>
        <taxon>ecological metagenomes</taxon>
    </lineage>
</organism>
<name>E6QDH1_9ZZZZ</name>
<dbReference type="AlphaFoldDB" id="E6QDH1"/>
<proteinExistence type="predicted"/>
<sequence>MLARIPPLMNAEEQSRLDSIVRQLACRGCVSEASARRLVNDLFLREEIADRYVRTEVGYVALGLSTFQPRPPIAIQETISWVREMGKQSPEHQPKPAIPTEKELRRLNEGRREMRFLSMPVPGRPNHSRWLVTIIEDESPEILHAGGLGTGPRSRMHWWIEKWRTASRLGRLIIV</sequence>
<gene>
    <name evidence="1" type="ORF">CARN5_1277</name>
</gene>
<protein>
    <submittedName>
        <fullName evidence="1">Uncharacterized protein</fullName>
    </submittedName>
</protein>
<reference evidence="1" key="1">
    <citation type="submission" date="2009-10" db="EMBL/GenBank/DDBJ databases">
        <title>Diversity of trophic interactions inside an arsenic-rich microbial ecosystem.</title>
        <authorList>
            <person name="Bertin P.N."/>
            <person name="Heinrich-Salmeron A."/>
            <person name="Pelletier E."/>
            <person name="Goulhen-Chollet F."/>
            <person name="Arsene-Ploetze F."/>
            <person name="Gallien S."/>
            <person name="Calteau A."/>
            <person name="Vallenet D."/>
            <person name="Casiot C."/>
            <person name="Chane-Woon-Ming B."/>
            <person name="Giloteaux L."/>
            <person name="Barakat M."/>
            <person name="Bonnefoy V."/>
            <person name="Bruneel O."/>
            <person name="Chandler M."/>
            <person name="Cleiss J."/>
            <person name="Duran R."/>
            <person name="Elbaz-Poulichet F."/>
            <person name="Fonknechten N."/>
            <person name="Lauga B."/>
            <person name="Mornico D."/>
            <person name="Ortet P."/>
            <person name="Schaeffer C."/>
            <person name="Siguier P."/>
            <person name="Alexander Thil Smith A."/>
            <person name="Van Dorsselaer A."/>
            <person name="Weissenbach J."/>
            <person name="Medigue C."/>
            <person name="Le Paslier D."/>
        </authorList>
    </citation>
    <scope>NUCLEOTIDE SEQUENCE</scope>
</reference>
<comment type="caution">
    <text evidence="1">The sequence shown here is derived from an EMBL/GenBank/DDBJ whole genome shotgun (WGS) entry which is preliminary data.</text>
</comment>
<dbReference type="EMBL" id="CABP01000105">
    <property type="protein sequence ID" value="CBI05247.1"/>
    <property type="molecule type" value="Genomic_DNA"/>
</dbReference>